<dbReference type="PANTHER" id="PTHR33933">
    <property type="entry name" value="NUCLEOTIDYLTRANSFERASE"/>
    <property type="match status" value="1"/>
</dbReference>
<dbReference type="PANTHER" id="PTHR33933:SF1">
    <property type="entry name" value="PROTEIN ADENYLYLTRANSFERASE MNTA-RELATED"/>
    <property type="match status" value="1"/>
</dbReference>
<evidence type="ECO:0000313" key="2">
    <source>
        <dbReference type="EMBL" id="RYC13933.1"/>
    </source>
</evidence>
<organism evidence="2 3">
    <name type="scientific">Ciceribacter ferrooxidans</name>
    <dbReference type="NCBI Taxonomy" id="2509717"/>
    <lineage>
        <taxon>Bacteria</taxon>
        <taxon>Pseudomonadati</taxon>
        <taxon>Pseudomonadota</taxon>
        <taxon>Alphaproteobacteria</taxon>
        <taxon>Hyphomicrobiales</taxon>
        <taxon>Rhizobiaceae</taxon>
        <taxon>Ciceribacter</taxon>
    </lineage>
</organism>
<dbReference type="InterPro" id="IPR007842">
    <property type="entry name" value="HEPN_dom"/>
</dbReference>
<accession>A0A4Q2T712</accession>
<dbReference type="Proteomes" id="UP000291088">
    <property type="component" value="Unassembled WGS sequence"/>
</dbReference>
<dbReference type="RefSeq" id="WP_129331960.1">
    <property type="nucleotide sequence ID" value="NZ_SDVB01000216.1"/>
</dbReference>
<reference evidence="2 3" key="1">
    <citation type="submission" date="2019-01" db="EMBL/GenBank/DDBJ databases">
        <authorList>
            <person name="Deng T."/>
        </authorList>
    </citation>
    <scope>NUCLEOTIDE SEQUENCE [LARGE SCALE GENOMIC DNA]</scope>
    <source>
        <strain evidence="2 3">F8825</strain>
    </source>
</reference>
<evidence type="ECO:0000313" key="3">
    <source>
        <dbReference type="Proteomes" id="UP000291088"/>
    </source>
</evidence>
<dbReference type="SUPFAM" id="SSF81301">
    <property type="entry name" value="Nucleotidyltransferase"/>
    <property type="match status" value="1"/>
</dbReference>
<proteinExistence type="predicted"/>
<protein>
    <submittedName>
        <fullName evidence="2">HEPN domain-containing protein</fullName>
    </submittedName>
</protein>
<evidence type="ECO:0000259" key="1">
    <source>
        <dbReference type="PROSITE" id="PS50910"/>
    </source>
</evidence>
<dbReference type="SUPFAM" id="SSF81593">
    <property type="entry name" value="Nucleotidyltransferase substrate binding subunit/domain"/>
    <property type="match status" value="1"/>
</dbReference>
<dbReference type="SMART" id="SM00748">
    <property type="entry name" value="HEPN"/>
    <property type="match status" value="1"/>
</dbReference>
<dbReference type="AlphaFoldDB" id="A0A4Q2T712"/>
<keyword evidence="3" id="KW-1185">Reference proteome</keyword>
<dbReference type="InterPro" id="IPR043519">
    <property type="entry name" value="NT_sf"/>
</dbReference>
<dbReference type="Gene3D" id="1.20.120.330">
    <property type="entry name" value="Nucleotidyltransferases domain 2"/>
    <property type="match status" value="1"/>
</dbReference>
<dbReference type="CDD" id="cd05403">
    <property type="entry name" value="NT_KNTase_like"/>
    <property type="match status" value="1"/>
</dbReference>
<dbReference type="EMBL" id="SDVB01000216">
    <property type="protein sequence ID" value="RYC13933.1"/>
    <property type="molecule type" value="Genomic_DNA"/>
</dbReference>
<sequence>MKTSLDHLPHRKQRELARIVEVLHEEFEDALKEGTADFKKRGRILKIILFGSYARGTWVDEPYTKKGYKSDYDLLIIVNNKKLTDFATYWHKAQDRLMHLPEVQTPVSLIVHSRREVNTALYEGQYFFVDIRRDGIVLYELDDEPLAEPKQRTAAEALRIANGYFEERLPHAKVFLKTARFCTEEGDLKEAAFLLHQSIEQAYSALLLVLTSYSPASHNLKHLRSLAEGRDQRLAGVWPTDQHQYVAWFNILNEAYVKSRYSKHYDISEEALVWLLELAHRLISEIEAICVEHLERLGGTEAAKAN</sequence>
<dbReference type="InterPro" id="IPR041633">
    <property type="entry name" value="Polbeta"/>
</dbReference>
<dbReference type="InterPro" id="IPR052548">
    <property type="entry name" value="Type_VII_TA_antitoxin"/>
</dbReference>
<name>A0A4Q2T712_9HYPH</name>
<comment type="caution">
    <text evidence="2">The sequence shown here is derived from an EMBL/GenBank/DDBJ whole genome shotgun (WGS) entry which is preliminary data.</text>
</comment>
<dbReference type="Pfam" id="PF05168">
    <property type="entry name" value="HEPN"/>
    <property type="match status" value="1"/>
</dbReference>
<dbReference type="Pfam" id="PF18765">
    <property type="entry name" value="Polbeta"/>
    <property type="match status" value="1"/>
</dbReference>
<feature type="domain" description="HEPN" evidence="1">
    <location>
        <begin position="169"/>
        <end position="289"/>
    </location>
</feature>
<dbReference type="Gene3D" id="3.30.460.10">
    <property type="entry name" value="Beta Polymerase, domain 2"/>
    <property type="match status" value="1"/>
</dbReference>
<gene>
    <name evidence="2" type="ORF">EUU22_10405</name>
</gene>
<dbReference type="OrthoDB" id="7442350at2"/>
<dbReference type="PROSITE" id="PS50910">
    <property type="entry name" value="HEPN"/>
    <property type="match status" value="1"/>
</dbReference>